<dbReference type="EMBL" id="CAJVQA010020964">
    <property type="protein sequence ID" value="CAG8766587.1"/>
    <property type="molecule type" value="Genomic_DNA"/>
</dbReference>
<evidence type="ECO:0000313" key="1">
    <source>
        <dbReference type="EMBL" id="CAG8766587.1"/>
    </source>
</evidence>
<organism evidence="1 2">
    <name type="scientific">Cetraspora pellucida</name>
    <dbReference type="NCBI Taxonomy" id="1433469"/>
    <lineage>
        <taxon>Eukaryota</taxon>
        <taxon>Fungi</taxon>
        <taxon>Fungi incertae sedis</taxon>
        <taxon>Mucoromycota</taxon>
        <taxon>Glomeromycotina</taxon>
        <taxon>Glomeromycetes</taxon>
        <taxon>Diversisporales</taxon>
        <taxon>Gigasporaceae</taxon>
        <taxon>Cetraspora</taxon>
    </lineage>
</organism>
<reference evidence="1" key="1">
    <citation type="submission" date="2021-06" db="EMBL/GenBank/DDBJ databases">
        <authorList>
            <person name="Kallberg Y."/>
            <person name="Tangrot J."/>
            <person name="Rosling A."/>
        </authorList>
    </citation>
    <scope>NUCLEOTIDE SEQUENCE</scope>
    <source>
        <strain evidence="1">FL966</strain>
    </source>
</reference>
<sequence length="112" mass="12922">RVIEDDYPYLQDFAWILFAIVPLQANYEHNFSILKWFYDTYQSRLTLEQIENLQLSNEKLEIGSIVDLSDSIFGGQVLASSKYSLGYGTIVKSSKNLWDFAESQTTGFGQHR</sequence>
<gene>
    <name evidence="1" type="ORF">CPELLU_LOCUS15617</name>
</gene>
<name>A0A9N9J5X1_9GLOM</name>
<comment type="caution">
    <text evidence="1">The sequence shown here is derived from an EMBL/GenBank/DDBJ whole genome shotgun (WGS) entry which is preliminary data.</text>
</comment>
<proteinExistence type="predicted"/>
<dbReference type="Proteomes" id="UP000789759">
    <property type="component" value="Unassembled WGS sequence"/>
</dbReference>
<keyword evidence="2" id="KW-1185">Reference proteome</keyword>
<protein>
    <submittedName>
        <fullName evidence="1">13739_t:CDS:1</fullName>
    </submittedName>
</protein>
<dbReference type="AlphaFoldDB" id="A0A9N9J5X1"/>
<accession>A0A9N9J5X1</accession>
<evidence type="ECO:0000313" key="2">
    <source>
        <dbReference type="Proteomes" id="UP000789759"/>
    </source>
</evidence>
<feature type="non-terminal residue" evidence="1">
    <location>
        <position position="1"/>
    </location>
</feature>